<feature type="compositionally biased region" description="Basic and acidic residues" evidence="8">
    <location>
        <begin position="146"/>
        <end position="162"/>
    </location>
</feature>
<name>A0ABP0TAQ8_9BRYO</name>
<dbReference type="InterPro" id="IPR000897">
    <property type="entry name" value="SRP54_GTPase_dom"/>
</dbReference>
<evidence type="ECO:0000256" key="4">
    <source>
        <dbReference type="ARBA" id="ARBA00022824"/>
    </source>
</evidence>
<evidence type="ECO:0000256" key="6">
    <source>
        <dbReference type="ARBA" id="ARBA00023136"/>
    </source>
</evidence>
<proteinExistence type="inferred from homology"/>
<keyword evidence="11" id="KW-1185">Reference proteome</keyword>
<keyword evidence="6" id="KW-0472">Membrane</keyword>
<evidence type="ECO:0000256" key="8">
    <source>
        <dbReference type="SAM" id="MobiDB-lite"/>
    </source>
</evidence>
<evidence type="ECO:0000313" key="11">
    <source>
        <dbReference type="Proteomes" id="UP001497512"/>
    </source>
</evidence>
<gene>
    <name evidence="10" type="ORF">CSSPTR1EN2_LOCUS1265</name>
</gene>
<comment type="similarity">
    <text evidence="2">Belongs to the GTP-binding SRP family.</text>
</comment>
<dbReference type="Pfam" id="PF00448">
    <property type="entry name" value="SRP54"/>
    <property type="match status" value="1"/>
</dbReference>
<evidence type="ECO:0000256" key="2">
    <source>
        <dbReference type="ARBA" id="ARBA00008531"/>
    </source>
</evidence>
<reference evidence="10 11" key="1">
    <citation type="submission" date="2024-02" db="EMBL/GenBank/DDBJ databases">
        <authorList>
            <consortium name="ELIXIR-Norway"/>
            <consortium name="Elixir Norway"/>
        </authorList>
    </citation>
    <scope>NUCLEOTIDE SEQUENCE [LARGE SCALE GENOMIC DNA]</scope>
</reference>
<feature type="compositionally biased region" description="Low complexity" evidence="8">
    <location>
        <begin position="193"/>
        <end position="212"/>
    </location>
</feature>
<dbReference type="InterPro" id="IPR011012">
    <property type="entry name" value="Longin-like_dom_sf"/>
</dbReference>
<organism evidence="10 11">
    <name type="scientific">Sphagnum troendelagicum</name>
    <dbReference type="NCBI Taxonomy" id="128251"/>
    <lineage>
        <taxon>Eukaryota</taxon>
        <taxon>Viridiplantae</taxon>
        <taxon>Streptophyta</taxon>
        <taxon>Embryophyta</taxon>
        <taxon>Bryophyta</taxon>
        <taxon>Sphagnophytina</taxon>
        <taxon>Sphagnopsida</taxon>
        <taxon>Sphagnales</taxon>
        <taxon>Sphagnaceae</taxon>
        <taxon>Sphagnum</taxon>
    </lineage>
</organism>
<dbReference type="SUPFAM" id="SSF52540">
    <property type="entry name" value="P-loop containing nucleoside triphosphate hydrolases"/>
    <property type="match status" value="1"/>
</dbReference>
<keyword evidence="4" id="KW-0256">Endoplasmic reticulum</keyword>
<keyword evidence="3" id="KW-0547">Nucleotide-binding</keyword>
<evidence type="ECO:0000256" key="3">
    <source>
        <dbReference type="ARBA" id="ARBA00022741"/>
    </source>
</evidence>
<protein>
    <recommendedName>
        <fullName evidence="9">SRP54-type proteins GTP-binding domain-containing protein</fullName>
    </recommendedName>
</protein>
<dbReference type="SUPFAM" id="SSF47364">
    <property type="entry name" value="Domain of the SRP/SRP receptor G-proteins"/>
    <property type="match status" value="1"/>
</dbReference>
<dbReference type="InterPro" id="IPR003593">
    <property type="entry name" value="AAA+_ATPase"/>
</dbReference>
<dbReference type="SMART" id="SM00962">
    <property type="entry name" value="SRP54"/>
    <property type="match status" value="1"/>
</dbReference>
<feature type="region of interest" description="Disordered" evidence="8">
    <location>
        <begin position="146"/>
        <end position="282"/>
    </location>
</feature>
<dbReference type="PANTHER" id="PTHR43134:SF1">
    <property type="entry name" value="SIGNAL RECOGNITION PARTICLE RECEPTOR SUBUNIT ALPHA"/>
    <property type="match status" value="1"/>
</dbReference>
<dbReference type="SMART" id="SM00382">
    <property type="entry name" value="AAA"/>
    <property type="match status" value="1"/>
</dbReference>
<evidence type="ECO:0000256" key="7">
    <source>
        <dbReference type="ARBA" id="ARBA00023170"/>
    </source>
</evidence>
<dbReference type="SUPFAM" id="SSF64356">
    <property type="entry name" value="SNARE-like"/>
    <property type="match status" value="1"/>
</dbReference>
<evidence type="ECO:0000256" key="1">
    <source>
        <dbReference type="ARBA" id="ARBA00004397"/>
    </source>
</evidence>
<dbReference type="Pfam" id="PF02881">
    <property type="entry name" value="SRP54_N"/>
    <property type="match status" value="1"/>
</dbReference>
<dbReference type="Gene3D" id="3.30.450.60">
    <property type="match status" value="1"/>
</dbReference>
<dbReference type="InterPro" id="IPR036225">
    <property type="entry name" value="SRP/SRP_N"/>
</dbReference>
<dbReference type="InterPro" id="IPR042101">
    <property type="entry name" value="SRP54_N_sf"/>
</dbReference>
<evidence type="ECO:0000313" key="10">
    <source>
        <dbReference type="EMBL" id="CAK9191187.1"/>
    </source>
</evidence>
<dbReference type="PANTHER" id="PTHR43134">
    <property type="entry name" value="SIGNAL RECOGNITION PARTICLE RECEPTOR SUBUNIT ALPHA"/>
    <property type="match status" value="1"/>
</dbReference>
<sequence length="639" mass="70491">MLEQLLIFTRGGLLLWTWQELANSLKRSLVNVLIRSWLLEERAGDSCFQYADAATAAYTLKWRFHNQLGLVFVAVYQKLLHLLYMDELLENVMREFCLVYSPRQTNFPDFDDTFRQLLKEAEANSKRKGVAQQNLRKGLEGKRHVMRFEGKGVKSAGKESNEKTSSGGDDEADGEADSKGKTFRNGDGGKNANGSHLSGSSSYSDDNDSLMSRNSHETAFDVSRLQLRNSKGHGKKGTTPLDAQNSSSKEDVGKKKAKKNRVWGDAPPPSKLDFTQPRDEAVQGEPNVAVVVDQGLSLMDKDEEDEDDFQVDLEEYNFTAKGDDEKKVPTKMGWLSSLVQSVAGKAALEKVDLEPGLKVLRDQLMTKNVAADVAAKLCDSVAASLLGKKQGSFTRISSIVRAAMEGALLRILTLKCSVDILHDIHQAKEQGRPYVIVFVGVNGVGKSTNLAKVAYWLVHHDVSVMMAACDTFRSGAVEQLRTHARRLQIPIFDKGYEKDPAMVAKEAIHEALRSKQDVLLVDTAGRMQNNEPLMRALSKLINMNEPDMVLFVGEALVGNNGVDQLTKFNQKLADLSTTANLHLIDGILLTKFDTIDDKVGAALSMVYVSGVPVMFVGCGQTYTDLKKLNVKSLVKSLLA</sequence>
<feature type="domain" description="SRP54-type proteins GTP-binding" evidence="9">
    <location>
        <begin position="612"/>
        <end position="625"/>
    </location>
</feature>
<dbReference type="Gene3D" id="1.20.120.140">
    <property type="entry name" value="Signal recognition particle SRP54, nucleotide-binding domain"/>
    <property type="match status" value="1"/>
</dbReference>
<evidence type="ECO:0000256" key="5">
    <source>
        <dbReference type="ARBA" id="ARBA00023134"/>
    </source>
</evidence>
<dbReference type="InterPro" id="IPR013822">
    <property type="entry name" value="Signal_recog_particl_SRP54_hlx"/>
</dbReference>
<dbReference type="InterPro" id="IPR027417">
    <property type="entry name" value="P-loop_NTPase"/>
</dbReference>
<dbReference type="PROSITE" id="PS00300">
    <property type="entry name" value="SRP54"/>
    <property type="match status" value="1"/>
</dbReference>
<dbReference type="SMART" id="SM00963">
    <property type="entry name" value="SRP54_N"/>
    <property type="match status" value="1"/>
</dbReference>
<accession>A0ABP0TAQ8</accession>
<dbReference type="EMBL" id="OZ019893">
    <property type="protein sequence ID" value="CAK9191187.1"/>
    <property type="molecule type" value="Genomic_DNA"/>
</dbReference>
<keyword evidence="7" id="KW-0675">Receptor</keyword>
<dbReference type="CDD" id="cd14826">
    <property type="entry name" value="SR_alpha_SRX"/>
    <property type="match status" value="1"/>
</dbReference>
<dbReference type="Gene3D" id="3.40.50.300">
    <property type="entry name" value="P-loop containing nucleotide triphosphate hydrolases"/>
    <property type="match status" value="1"/>
</dbReference>
<comment type="subcellular location">
    <subcellularLocation>
        <location evidence="1">Endoplasmic reticulum membrane</location>
        <topology evidence="1">Peripheral membrane protein</topology>
        <orientation evidence="1">Cytoplasmic side</orientation>
    </subcellularLocation>
</comment>
<dbReference type="InterPro" id="IPR007222">
    <property type="entry name" value="Sig_recog_particle_rcpt_asu_N"/>
</dbReference>
<keyword evidence="5" id="KW-0342">GTP-binding</keyword>
<evidence type="ECO:0000259" key="9">
    <source>
        <dbReference type="PROSITE" id="PS00300"/>
    </source>
</evidence>
<dbReference type="Proteomes" id="UP001497512">
    <property type="component" value="Chromosome 1"/>
</dbReference>
<dbReference type="Pfam" id="PF04086">
    <property type="entry name" value="SRP-alpha_N"/>
    <property type="match status" value="1"/>
</dbReference>
<dbReference type="CDD" id="cd17876">
    <property type="entry name" value="SRalpha_C"/>
    <property type="match status" value="1"/>
</dbReference>